<evidence type="ECO:0000313" key="3">
    <source>
        <dbReference type="Proteomes" id="UP000280825"/>
    </source>
</evidence>
<dbReference type="InterPro" id="IPR010982">
    <property type="entry name" value="Lambda_DNA-bd_dom_sf"/>
</dbReference>
<sequence length="112" mass="12823">MNKKTYYNIRKIREMNDLTRDYVAGELQMSTSGYGKIERGEIDLTISKLYKIAAVLGVSITDLLFFDVSTLFKNNVNETSVHQASPEANTFFDKEQVVNLENVNQLPINKNR</sequence>
<dbReference type="AlphaFoldDB" id="A0A3S0MFP5"/>
<dbReference type="PROSITE" id="PS50943">
    <property type="entry name" value="HTH_CROC1"/>
    <property type="match status" value="1"/>
</dbReference>
<dbReference type="InterPro" id="IPR001387">
    <property type="entry name" value="Cro/C1-type_HTH"/>
</dbReference>
<dbReference type="Gene3D" id="1.10.260.40">
    <property type="entry name" value="lambda repressor-like DNA-binding domains"/>
    <property type="match status" value="1"/>
</dbReference>
<dbReference type="SMART" id="SM00530">
    <property type="entry name" value="HTH_XRE"/>
    <property type="match status" value="1"/>
</dbReference>
<evidence type="ECO:0000259" key="1">
    <source>
        <dbReference type="PROSITE" id="PS50943"/>
    </source>
</evidence>
<evidence type="ECO:0000313" key="2">
    <source>
        <dbReference type="EMBL" id="RTZ02039.1"/>
    </source>
</evidence>
<dbReference type="GO" id="GO:0003677">
    <property type="term" value="F:DNA binding"/>
    <property type="evidence" value="ECO:0007669"/>
    <property type="project" value="InterPro"/>
</dbReference>
<reference evidence="2 3" key="1">
    <citation type="submission" date="2018-12" db="EMBL/GenBank/DDBJ databases">
        <title>Flavobacterium sp. nov., isolated from glacier ice.</title>
        <authorList>
            <person name="Liu Q."/>
            <person name="Xin Y.-H."/>
        </authorList>
    </citation>
    <scope>NUCLEOTIDE SEQUENCE [LARGE SCALE GENOMIC DNA]</scope>
    <source>
        <strain evidence="2 3">RB1N8</strain>
    </source>
</reference>
<name>A0A3S0MFP5_9FLAO</name>
<organism evidence="2 3">
    <name type="scientific">Flavobacterium bomense</name>
    <dbReference type="NCBI Taxonomy" id="2497483"/>
    <lineage>
        <taxon>Bacteria</taxon>
        <taxon>Pseudomonadati</taxon>
        <taxon>Bacteroidota</taxon>
        <taxon>Flavobacteriia</taxon>
        <taxon>Flavobacteriales</taxon>
        <taxon>Flavobacteriaceae</taxon>
        <taxon>Flavobacterium</taxon>
    </lineage>
</organism>
<keyword evidence="3" id="KW-1185">Reference proteome</keyword>
<accession>A0A3S0MFP5</accession>
<gene>
    <name evidence="2" type="ORF">EKL98_13970</name>
</gene>
<dbReference type="Proteomes" id="UP000280825">
    <property type="component" value="Unassembled WGS sequence"/>
</dbReference>
<comment type="caution">
    <text evidence="2">The sequence shown here is derived from an EMBL/GenBank/DDBJ whole genome shotgun (WGS) entry which is preliminary data.</text>
</comment>
<dbReference type="SUPFAM" id="SSF47413">
    <property type="entry name" value="lambda repressor-like DNA-binding domains"/>
    <property type="match status" value="1"/>
</dbReference>
<dbReference type="Pfam" id="PF01381">
    <property type="entry name" value="HTH_3"/>
    <property type="match status" value="1"/>
</dbReference>
<dbReference type="EMBL" id="RYDJ01000020">
    <property type="protein sequence ID" value="RTZ02039.1"/>
    <property type="molecule type" value="Genomic_DNA"/>
</dbReference>
<proteinExistence type="predicted"/>
<dbReference type="RefSeq" id="WP_126562920.1">
    <property type="nucleotide sequence ID" value="NZ_RYDJ01000020.1"/>
</dbReference>
<protein>
    <submittedName>
        <fullName evidence="2">XRE family transcriptional regulator</fullName>
    </submittedName>
</protein>
<dbReference type="CDD" id="cd00093">
    <property type="entry name" value="HTH_XRE"/>
    <property type="match status" value="1"/>
</dbReference>
<feature type="domain" description="HTH cro/C1-type" evidence="1">
    <location>
        <begin position="9"/>
        <end position="63"/>
    </location>
</feature>